<accession>A0A1F6T957</accession>
<dbReference type="Proteomes" id="UP000178379">
    <property type="component" value="Unassembled WGS sequence"/>
</dbReference>
<comment type="cofactor">
    <cofactor evidence="1">
        <name>Zn(2+)</name>
        <dbReference type="ChEBI" id="CHEBI:29105"/>
    </cofactor>
</comment>
<sequence length="475" mass="52048">MVNRWRLRLRRSLVTANLSPSRRRRARAAWLLAFVGLGTGITIASLPPREHETPEPVQAMTLTPPRQIITSIDINGEIRREVIPSADELMASLTDPAAITVAPGAREPEPPWKEVAIKRGDTLSRIFARNDIPGDEAGRIVKSHADAKLLNRLIAGQSLHIQTDPGGRVLQLRYRLNESDSLQVRRSANGYDVARISRTFETRHVYAAGNIAVSLFVDGQSAGLSDPVIIQMVEVFGWDIDFAQDLRRGDSFAVIYEEKYWQGQKVADGAILAAEFINQGKSYRAVAHRTAIGVAGYYSPEGLSMRRPFLRSPLKVSRVTSPYSLRRYHPILQTWTAHRGVDYGAPTGTPVLATASGRVSFLGGKGGYGNAITLKHGGSYSTLYAHLSGYARGLRAGAQVEQGQVIGYVGSTGLATGPHLHYEFQVNGIHQNPLTLKFPQTEPIAPQYRTEFLQAARNWGSKLDLVGPSALASSR</sequence>
<organism evidence="11 12">
    <name type="scientific">Candidatus Muproteobacteria bacterium RBG_16_62_13</name>
    <dbReference type="NCBI Taxonomy" id="1817756"/>
    <lineage>
        <taxon>Bacteria</taxon>
        <taxon>Pseudomonadati</taxon>
        <taxon>Pseudomonadota</taxon>
        <taxon>Candidatus Muproteobacteria</taxon>
    </lineage>
</organism>
<evidence type="ECO:0000256" key="3">
    <source>
        <dbReference type="ARBA" id="ARBA00022670"/>
    </source>
</evidence>
<evidence type="ECO:0000259" key="9">
    <source>
        <dbReference type="Pfam" id="PF04225"/>
    </source>
</evidence>
<evidence type="ECO:0000259" key="10">
    <source>
        <dbReference type="Pfam" id="PF19425"/>
    </source>
</evidence>
<keyword evidence="7" id="KW-0482">Metalloprotease</keyword>
<proteinExistence type="predicted"/>
<protein>
    <recommendedName>
        <fullName evidence="13">Peptidase M23</fullName>
    </recommendedName>
</protein>
<dbReference type="InterPro" id="IPR050570">
    <property type="entry name" value="Cell_wall_metabolism_enzyme"/>
</dbReference>
<name>A0A1F6T957_9PROT</name>
<gene>
    <name evidence="11" type="ORF">A2140_00460</name>
</gene>
<dbReference type="CDD" id="cd12797">
    <property type="entry name" value="M23_peptidase"/>
    <property type="match status" value="1"/>
</dbReference>
<evidence type="ECO:0000256" key="1">
    <source>
        <dbReference type="ARBA" id="ARBA00001947"/>
    </source>
</evidence>
<dbReference type="SUPFAM" id="SSF51261">
    <property type="entry name" value="Duplicated hybrid motif"/>
    <property type="match status" value="1"/>
</dbReference>
<evidence type="ECO:0000256" key="7">
    <source>
        <dbReference type="ARBA" id="ARBA00023049"/>
    </source>
</evidence>
<keyword evidence="6" id="KW-0862">Zinc</keyword>
<evidence type="ECO:0000256" key="6">
    <source>
        <dbReference type="ARBA" id="ARBA00022833"/>
    </source>
</evidence>
<evidence type="ECO:0000313" key="11">
    <source>
        <dbReference type="EMBL" id="OGI41585.1"/>
    </source>
</evidence>
<evidence type="ECO:0000256" key="4">
    <source>
        <dbReference type="ARBA" id="ARBA00022723"/>
    </source>
</evidence>
<dbReference type="GO" id="GO:0042834">
    <property type="term" value="F:peptidoglycan binding"/>
    <property type="evidence" value="ECO:0007669"/>
    <property type="project" value="InterPro"/>
</dbReference>
<evidence type="ECO:0000256" key="2">
    <source>
        <dbReference type="ARBA" id="ARBA00004196"/>
    </source>
</evidence>
<reference evidence="11 12" key="1">
    <citation type="journal article" date="2016" name="Nat. Commun.">
        <title>Thousands of microbial genomes shed light on interconnected biogeochemical processes in an aquifer system.</title>
        <authorList>
            <person name="Anantharaman K."/>
            <person name="Brown C.T."/>
            <person name="Hug L.A."/>
            <person name="Sharon I."/>
            <person name="Castelle C.J."/>
            <person name="Probst A.J."/>
            <person name="Thomas B.C."/>
            <person name="Singh A."/>
            <person name="Wilkins M.J."/>
            <person name="Karaoz U."/>
            <person name="Brodie E.L."/>
            <person name="Williams K.H."/>
            <person name="Hubbard S.S."/>
            <person name="Banfield J.F."/>
        </authorList>
    </citation>
    <scope>NUCLEOTIDE SEQUENCE [LARGE SCALE GENOMIC DNA]</scope>
</reference>
<comment type="caution">
    <text evidence="11">The sequence shown here is derived from an EMBL/GenBank/DDBJ whole genome shotgun (WGS) entry which is preliminary data.</text>
</comment>
<dbReference type="Gene3D" id="2.70.70.10">
    <property type="entry name" value="Glucose Permease (Domain IIA)"/>
    <property type="match status" value="1"/>
</dbReference>
<dbReference type="Pfam" id="PF04225">
    <property type="entry name" value="LysM_OapA"/>
    <property type="match status" value="1"/>
</dbReference>
<keyword evidence="4" id="KW-0479">Metal-binding</keyword>
<dbReference type="Pfam" id="PF01551">
    <property type="entry name" value="Peptidase_M23"/>
    <property type="match status" value="1"/>
</dbReference>
<dbReference type="GO" id="GO:0030313">
    <property type="term" value="C:cell envelope"/>
    <property type="evidence" value="ECO:0007669"/>
    <property type="project" value="UniProtKB-SubCell"/>
</dbReference>
<dbReference type="InterPro" id="IPR007340">
    <property type="entry name" value="LysM_Opacity-associatedA"/>
</dbReference>
<dbReference type="InterPro" id="IPR045834">
    <property type="entry name" value="Csd3_N2"/>
</dbReference>
<keyword evidence="3" id="KW-0645">Protease</keyword>
<feature type="domain" description="Opacity-associated protein A LysM-like" evidence="9">
    <location>
        <begin position="112"/>
        <end position="191"/>
    </location>
</feature>
<dbReference type="STRING" id="1817756.A2140_00460"/>
<dbReference type="GO" id="GO:0046872">
    <property type="term" value="F:metal ion binding"/>
    <property type="evidence" value="ECO:0007669"/>
    <property type="project" value="UniProtKB-KW"/>
</dbReference>
<dbReference type="Gene3D" id="3.10.450.350">
    <property type="match status" value="2"/>
</dbReference>
<feature type="domain" description="Csd3-like second N-terminal" evidence="10">
    <location>
        <begin position="207"/>
        <end position="323"/>
    </location>
</feature>
<dbReference type="InterPro" id="IPR011055">
    <property type="entry name" value="Dup_hybrid_motif"/>
</dbReference>
<feature type="domain" description="M23ase beta-sheet core" evidence="8">
    <location>
        <begin position="337"/>
        <end position="433"/>
    </location>
</feature>
<evidence type="ECO:0000313" key="12">
    <source>
        <dbReference type="Proteomes" id="UP000178379"/>
    </source>
</evidence>
<dbReference type="EMBL" id="MFSQ01000006">
    <property type="protein sequence ID" value="OGI41585.1"/>
    <property type="molecule type" value="Genomic_DNA"/>
</dbReference>
<dbReference type="InterPro" id="IPR016047">
    <property type="entry name" value="M23ase_b-sheet_dom"/>
</dbReference>
<keyword evidence="5" id="KW-0378">Hydrolase</keyword>
<dbReference type="AlphaFoldDB" id="A0A1F6T957"/>
<comment type="subcellular location">
    <subcellularLocation>
        <location evidence="2">Cell envelope</location>
    </subcellularLocation>
</comment>
<dbReference type="GO" id="GO:0006508">
    <property type="term" value="P:proteolysis"/>
    <property type="evidence" value="ECO:0007669"/>
    <property type="project" value="UniProtKB-KW"/>
</dbReference>
<dbReference type="PANTHER" id="PTHR21666">
    <property type="entry name" value="PEPTIDASE-RELATED"/>
    <property type="match status" value="1"/>
</dbReference>
<evidence type="ECO:0000256" key="5">
    <source>
        <dbReference type="ARBA" id="ARBA00022801"/>
    </source>
</evidence>
<dbReference type="GO" id="GO:0004222">
    <property type="term" value="F:metalloendopeptidase activity"/>
    <property type="evidence" value="ECO:0007669"/>
    <property type="project" value="TreeGrafter"/>
</dbReference>
<dbReference type="PANTHER" id="PTHR21666:SF288">
    <property type="entry name" value="CELL DIVISION PROTEIN YTFB"/>
    <property type="match status" value="1"/>
</dbReference>
<evidence type="ECO:0008006" key="13">
    <source>
        <dbReference type="Google" id="ProtNLM"/>
    </source>
</evidence>
<dbReference type="Pfam" id="PF19425">
    <property type="entry name" value="Csd3_N2"/>
    <property type="match status" value="1"/>
</dbReference>
<evidence type="ECO:0000259" key="8">
    <source>
        <dbReference type="Pfam" id="PF01551"/>
    </source>
</evidence>